<gene>
    <name evidence="3" type="ORF">GCM10010466_48460</name>
</gene>
<dbReference type="Gene3D" id="3.90.550.10">
    <property type="entry name" value="Spore Coat Polysaccharide Biosynthesis Protein SpsA, Chain A"/>
    <property type="match status" value="1"/>
</dbReference>
<dbReference type="InterPro" id="IPR029044">
    <property type="entry name" value="Nucleotide-diphossugar_trans"/>
</dbReference>
<name>A0ABP6NLE7_9ACTN</name>
<dbReference type="SUPFAM" id="SSF53448">
    <property type="entry name" value="Nucleotide-diphospho-sugar transferases"/>
    <property type="match status" value="1"/>
</dbReference>
<dbReference type="Proteomes" id="UP001500320">
    <property type="component" value="Unassembled WGS sequence"/>
</dbReference>
<comment type="caution">
    <text evidence="3">The sequence shown here is derived from an EMBL/GenBank/DDBJ whole genome shotgun (WGS) entry which is preliminary data.</text>
</comment>
<evidence type="ECO:0000313" key="3">
    <source>
        <dbReference type="EMBL" id="GAA3151687.1"/>
    </source>
</evidence>
<dbReference type="CDD" id="cd00761">
    <property type="entry name" value="Glyco_tranf_GTA_type"/>
    <property type="match status" value="1"/>
</dbReference>
<sequence>MVQPRIRCNDYGTLPVPEPGEWLPRKSVSVVIPAYRCDETLPLALASLAGQSYPSHLLEVVVVDTGGAVRLSGPGPVPERTRVVRVQDGGEGVNARQRGAAVAEGDVVHWLDADVVLDREHIETQMRWHHLAGYLVVLGQVRFHERRAGVFTASEVEAAVVSGTAAKLFGEDEGVPHQVMEMWERTGDLRQAGSDAFTGYVGTAASLPADLFRSVGGLDVSLPLGHDAEFAFRLAQAGAVFVADRRSVCHHLGGSAAMRRRRESRRHTMPYITERIPHYRSLRNHPNRQYLVPNVEAVVDASGRSAESVQATVNGLLAGRMSDVSVTLVGPWGLLAGEQRFPLDDPSADLRLIRESFRGEARVRFAERPAETAFPVPFRFTCPAGWVPRPDALERLLKFADDNALGLVSLVLEEGEEMVAARLERTAAVRRALLLAAPGEEIGDVMHQVSGTVWEDGLSWGLRPMGATDDEPAVDPEIERWKRKVRYWRRQARLLRRQLDRTPRGRIRGMVAEGLRLVRSRRQAPGPDPQTADRAIRGGRRKIER</sequence>
<dbReference type="InterPro" id="IPR001173">
    <property type="entry name" value="Glyco_trans_2-like"/>
</dbReference>
<organism evidence="3 4">
    <name type="scientific">Planomonospora alba</name>
    <dbReference type="NCBI Taxonomy" id="161354"/>
    <lineage>
        <taxon>Bacteria</taxon>
        <taxon>Bacillati</taxon>
        <taxon>Actinomycetota</taxon>
        <taxon>Actinomycetes</taxon>
        <taxon>Streptosporangiales</taxon>
        <taxon>Streptosporangiaceae</taxon>
        <taxon>Planomonospora</taxon>
    </lineage>
</organism>
<reference evidence="4" key="1">
    <citation type="journal article" date="2019" name="Int. J. Syst. Evol. Microbiol.">
        <title>The Global Catalogue of Microorganisms (GCM) 10K type strain sequencing project: providing services to taxonomists for standard genome sequencing and annotation.</title>
        <authorList>
            <consortium name="The Broad Institute Genomics Platform"/>
            <consortium name="The Broad Institute Genome Sequencing Center for Infectious Disease"/>
            <person name="Wu L."/>
            <person name="Ma J."/>
        </authorList>
    </citation>
    <scope>NUCLEOTIDE SEQUENCE [LARGE SCALE GENOMIC DNA]</scope>
    <source>
        <strain evidence="4">JCM 9373</strain>
    </source>
</reference>
<feature type="domain" description="Glycosyltransferase 2-like" evidence="2">
    <location>
        <begin position="29"/>
        <end position="147"/>
    </location>
</feature>
<dbReference type="InterPro" id="IPR050834">
    <property type="entry name" value="Glycosyltransf_2"/>
</dbReference>
<proteinExistence type="predicted"/>
<dbReference type="PANTHER" id="PTHR43685">
    <property type="entry name" value="GLYCOSYLTRANSFERASE"/>
    <property type="match status" value="1"/>
</dbReference>
<evidence type="ECO:0000259" key="2">
    <source>
        <dbReference type="Pfam" id="PF00535"/>
    </source>
</evidence>
<evidence type="ECO:0000313" key="4">
    <source>
        <dbReference type="Proteomes" id="UP001500320"/>
    </source>
</evidence>
<dbReference type="Pfam" id="PF00535">
    <property type="entry name" value="Glycos_transf_2"/>
    <property type="match status" value="1"/>
</dbReference>
<evidence type="ECO:0000256" key="1">
    <source>
        <dbReference type="SAM" id="MobiDB-lite"/>
    </source>
</evidence>
<dbReference type="EMBL" id="BAAAUT010000042">
    <property type="protein sequence ID" value="GAA3151687.1"/>
    <property type="molecule type" value="Genomic_DNA"/>
</dbReference>
<keyword evidence="4" id="KW-1185">Reference proteome</keyword>
<dbReference type="PANTHER" id="PTHR43685:SF3">
    <property type="entry name" value="SLR2126 PROTEIN"/>
    <property type="match status" value="1"/>
</dbReference>
<accession>A0ABP6NLE7</accession>
<protein>
    <recommendedName>
        <fullName evidence="2">Glycosyltransferase 2-like domain-containing protein</fullName>
    </recommendedName>
</protein>
<feature type="region of interest" description="Disordered" evidence="1">
    <location>
        <begin position="519"/>
        <end position="545"/>
    </location>
</feature>